<dbReference type="RefSeq" id="WP_379083930.1">
    <property type="nucleotide sequence ID" value="NZ_JBHTJO010000001.1"/>
</dbReference>
<keyword evidence="5" id="KW-0255">Endonuclease</keyword>
<feature type="domain" description="Type I restriction modification DNA specificity" evidence="4">
    <location>
        <begin position="309"/>
        <end position="395"/>
    </location>
</feature>
<sequence>MADTKPGVPQLRFPEFEGEWPERRLGQFLEFKNGVNADKSMYGRGHKFINVMDIVSDQPITSENIIGSVSIPDSEFKKNEVLCGDLLFQRSSETREEVGQSSIYVDAEKSATFGGFVIRGRPISDMEPMHFHWMLKTARVRKDMTSRSGGSTRYNVGQDALAAVVVYPAPTLPEQKKIAAFLGAVEAKLNGLQRKRNLLTGYKRGVMQRLFSGVLRFKRDDGSAFPDWEEMRLGEVLSEHGLKSTGLEPVFSVSVQKGLVDQIEHLGRSFSAKETDHYNRVLPSDIVYTKSPTGEFPLGIVKQSKLSSEVIVSPLYGVFEPETKWLGVMLDAYFASNINTTNYLKPIVQKGAKNTINVTNTGFLSGTLPLPIDHGEQRKIADFLSALDAKIDAVASQITQTEAFKKGLLQQMFV</sequence>
<dbReference type="SUPFAM" id="SSF116734">
    <property type="entry name" value="DNA methylase specificity domain"/>
    <property type="match status" value="2"/>
</dbReference>
<dbReference type="GO" id="GO:0016787">
    <property type="term" value="F:hydrolase activity"/>
    <property type="evidence" value="ECO:0007669"/>
    <property type="project" value="UniProtKB-KW"/>
</dbReference>
<name>A0ABW3J5W1_9HYPH</name>
<feature type="domain" description="Type I restriction modification DNA specificity" evidence="4">
    <location>
        <begin position="19"/>
        <end position="195"/>
    </location>
</feature>
<dbReference type="InterPro" id="IPR044946">
    <property type="entry name" value="Restrct_endonuc_typeI_TRD_sf"/>
</dbReference>
<dbReference type="Gene3D" id="3.90.220.20">
    <property type="entry name" value="DNA methylase specificity domains"/>
    <property type="match status" value="2"/>
</dbReference>
<evidence type="ECO:0000256" key="1">
    <source>
        <dbReference type="ARBA" id="ARBA00010923"/>
    </source>
</evidence>
<dbReference type="Proteomes" id="UP001597102">
    <property type="component" value="Unassembled WGS sequence"/>
</dbReference>
<dbReference type="InterPro" id="IPR052021">
    <property type="entry name" value="Type-I_RS_S_subunit"/>
</dbReference>
<dbReference type="PANTHER" id="PTHR30408">
    <property type="entry name" value="TYPE-1 RESTRICTION ENZYME ECOKI SPECIFICITY PROTEIN"/>
    <property type="match status" value="1"/>
</dbReference>
<comment type="similarity">
    <text evidence="1">Belongs to the type-I restriction system S methylase family.</text>
</comment>
<dbReference type="InterPro" id="IPR000055">
    <property type="entry name" value="Restrct_endonuc_typeI_TRD"/>
</dbReference>
<dbReference type="Pfam" id="PF01420">
    <property type="entry name" value="Methylase_S"/>
    <property type="match status" value="2"/>
</dbReference>
<protein>
    <submittedName>
        <fullName evidence="5">Restriction endonuclease subunit S</fullName>
        <ecNumber evidence="5">3.1.21.-</ecNumber>
    </submittedName>
</protein>
<comment type="caution">
    <text evidence="5">The sequence shown here is derived from an EMBL/GenBank/DDBJ whole genome shotgun (WGS) entry which is preliminary data.</text>
</comment>
<proteinExistence type="inferred from homology"/>
<dbReference type="PANTHER" id="PTHR30408:SF13">
    <property type="entry name" value="TYPE I RESTRICTION ENZYME HINDI SPECIFICITY SUBUNIT"/>
    <property type="match status" value="1"/>
</dbReference>
<keyword evidence="6" id="KW-1185">Reference proteome</keyword>
<evidence type="ECO:0000313" key="5">
    <source>
        <dbReference type="EMBL" id="MFD0985510.1"/>
    </source>
</evidence>
<organism evidence="5 6">
    <name type="scientific">Methyloligella solikamskensis</name>
    <dbReference type="NCBI Taxonomy" id="1177756"/>
    <lineage>
        <taxon>Bacteria</taxon>
        <taxon>Pseudomonadati</taxon>
        <taxon>Pseudomonadota</taxon>
        <taxon>Alphaproteobacteria</taxon>
        <taxon>Hyphomicrobiales</taxon>
        <taxon>Hyphomicrobiaceae</taxon>
        <taxon>Methyloligella</taxon>
    </lineage>
</organism>
<evidence type="ECO:0000259" key="4">
    <source>
        <dbReference type="Pfam" id="PF01420"/>
    </source>
</evidence>
<keyword evidence="5" id="KW-0540">Nuclease</keyword>
<dbReference type="EMBL" id="JBHTJO010000001">
    <property type="protein sequence ID" value="MFD0985510.1"/>
    <property type="molecule type" value="Genomic_DNA"/>
</dbReference>
<keyword evidence="5" id="KW-0378">Hydrolase</keyword>
<evidence type="ECO:0000256" key="2">
    <source>
        <dbReference type="ARBA" id="ARBA00022747"/>
    </source>
</evidence>
<reference evidence="6" key="1">
    <citation type="journal article" date="2019" name="Int. J. Syst. Evol. Microbiol.">
        <title>The Global Catalogue of Microorganisms (GCM) 10K type strain sequencing project: providing services to taxonomists for standard genome sequencing and annotation.</title>
        <authorList>
            <consortium name="The Broad Institute Genomics Platform"/>
            <consortium name="The Broad Institute Genome Sequencing Center for Infectious Disease"/>
            <person name="Wu L."/>
            <person name="Ma J."/>
        </authorList>
    </citation>
    <scope>NUCLEOTIDE SEQUENCE [LARGE SCALE GENOMIC DNA]</scope>
    <source>
        <strain evidence="6">CCUG 61697</strain>
    </source>
</reference>
<evidence type="ECO:0000313" key="6">
    <source>
        <dbReference type="Proteomes" id="UP001597102"/>
    </source>
</evidence>
<evidence type="ECO:0000256" key="3">
    <source>
        <dbReference type="ARBA" id="ARBA00023125"/>
    </source>
</evidence>
<accession>A0ABW3J5W1</accession>
<dbReference type="GO" id="GO:0004519">
    <property type="term" value="F:endonuclease activity"/>
    <property type="evidence" value="ECO:0007669"/>
    <property type="project" value="UniProtKB-KW"/>
</dbReference>
<gene>
    <name evidence="5" type="ORF">ACFQ2F_00155</name>
</gene>
<keyword evidence="3" id="KW-0238">DNA-binding</keyword>
<dbReference type="EC" id="3.1.21.-" evidence="5"/>
<keyword evidence="2" id="KW-0680">Restriction system</keyword>